<evidence type="ECO:0000256" key="2">
    <source>
        <dbReference type="ARBA" id="ARBA00008887"/>
    </source>
</evidence>
<comment type="similarity">
    <text evidence="2">Belongs to the dynein heavy chain family.</text>
</comment>
<dbReference type="GO" id="GO:0007018">
    <property type="term" value="P:microtubule-based movement"/>
    <property type="evidence" value="ECO:0007669"/>
    <property type="project" value="InterPro"/>
</dbReference>
<keyword evidence="16" id="KW-1185">Reference proteome</keyword>
<dbReference type="FunFam" id="3.40.50.300:FF:002141">
    <property type="entry name" value="Dynein heavy chain"/>
    <property type="match status" value="1"/>
</dbReference>
<evidence type="ECO:0000256" key="10">
    <source>
        <dbReference type="ARBA" id="ARBA00023175"/>
    </source>
</evidence>
<dbReference type="FunFam" id="1.10.8.720:FF:000001">
    <property type="entry name" value="dynein heavy chain 7, axonemal"/>
    <property type="match status" value="1"/>
</dbReference>
<dbReference type="FunFam" id="1.20.140.100:FF:000001">
    <property type="entry name" value="dynein heavy chain 17, axonemal"/>
    <property type="match status" value="1"/>
</dbReference>
<keyword evidence="12" id="KW-0966">Cell projection</keyword>
<keyword evidence="3" id="KW-0963">Cytoplasm</keyword>
<dbReference type="Gene3D" id="1.10.287.2620">
    <property type="match status" value="1"/>
</dbReference>
<dbReference type="InterPro" id="IPR024317">
    <property type="entry name" value="Dynein_heavy_chain_D4_dom"/>
</dbReference>
<dbReference type="InterPro" id="IPR042228">
    <property type="entry name" value="Dynein_linker_3"/>
</dbReference>
<dbReference type="InterPro" id="IPR041658">
    <property type="entry name" value="AAA_lid_11"/>
</dbReference>
<dbReference type="InterPro" id="IPR013602">
    <property type="entry name" value="Dynein_heavy_linker"/>
</dbReference>
<dbReference type="PANTHER" id="PTHR22878:SF68">
    <property type="entry name" value="DYNEIN HEAVY CHAIN 6, AXONEMAL-LIKE"/>
    <property type="match status" value="1"/>
</dbReference>
<dbReference type="SMART" id="SM00382">
    <property type="entry name" value="AAA"/>
    <property type="match status" value="3"/>
</dbReference>
<feature type="domain" description="AAA+ ATPase" evidence="14">
    <location>
        <begin position="954"/>
        <end position="1092"/>
    </location>
</feature>
<dbReference type="InterPro" id="IPR004273">
    <property type="entry name" value="Dynein_heavy_D6_P-loop"/>
</dbReference>
<dbReference type="InterPro" id="IPR041589">
    <property type="entry name" value="DNAH3_AAA_lid_1"/>
</dbReference>
<dbReference type="Gene3D" id="1.20.1270.280">
    <property type="match status" value="1"/>
</dbReference>
<dbReference type="FunFam" id="1.10.8.1220:FF:000001">
    <property type="entry name" value="Dynein axonemal heavy chain 5"/>
    <property type="match status" value="1"/>
</dbReference>
<dbReference type="InterPro" id="IPR035699">
    <property type="entry name" value="AAA_6"/>
</dbReference>
<dbReference type="Pfam" id="PF17857">
    <property type="entry name" value="AAA_lid_1"/>
    <property type="match status" value="1"/>
</dbReference>
<dbReference type="Proteomes" id="UP001431209">
    <property type="component" value="Unassembled WGS sequence"/>
</dbReference>
<dbReference type="GO" id="GO:0045505">
    <property type="term" value="F:dynein intermediate chain binding"/>
    <property type="evidence" value="ECO:0007669"/>
    <property type="project" value="InterPro"/>
</dbReference>
<dbReference type="InterPro" id="IPR024743">
    <property type="entry name" value="Dynein_HC_stalk"/>
</dbReference>
<dbReference type="InterPro" id="IPR043157">
    <property type="entry name" value="Dynein_AAA1S"/>
</dbReference>
<dbReference type="Gene3D" id="1.10.472.130">
    <property type="match status" value="1"/>
</dbReference>
<dbReference type="Pfam" id="PF03028">
    <property type="entry name" value="Dynein_heavy"/>
    <property type="match status" value="1"/>
</dbReference>
<name>A0AAW2ZGM2_9EUKA</name>
<dbReference type="Pfam" id="PF12780">
    <property type="entry name" value="AAA_8"/>
    <property type="match status" value="1"/>
</dbReference>
<feature type="domain" description="AAA+ ATPase" evidence="14">
    <location>
        <begin position="1235"/>
        <end position="1372"/>
    </location>
</feature>
<dbReference type="Pfam" id="PF08393">
    <property type="entry name" value="DHC_N2"/>
    <property type="match status" value="1"/>
</dbReference>
<comment type="subcellular location">
    <subcellularLocation>
        <location evidence="1">Cytoplasm</location>
        <location evidence="1">Cytoskeleton</location>
        <location evidence="1">Cilium axoneme</location>
    </subcellularLocation>
</comment>
<dbReference type="FunFam" id="3.10.490.20:FF:000005">
    <property type="entry name" value="Dynein axonemal heavy chain 6"/>
    <property type="match status" value="1"/>
</dbReference>
<evidence type="ECO:0000259" key="14">
    <source>
        <dbReference type="SMART" id="SM00382"/>
    </source>
</evidence>
<keyword evidence="6" id="KW-0067">ATP-binding</keyword>
<feature type="domain" description="AAA+ ATPase" evidence="14">
    <location>
        <begin position="1572"/>
        <end position="1722"/>
    </location>
</feature>
<feature type="coiled-coil region" evidence="13">
    <location>
        <begin position="675"/>
        <end position="702"/>
    </location>
</feature>
<dbReference type="Pfam" id="PF12774">
    <property type="entry name" value="AAA_6"/>
    <property type="match status" value="1"/>
</dbReference>
<protein>
    <submittedName>
        <fullName evidence="15">Dynein heavy chain</fullName>
    </submittedName>
</protein>
<accession>A0AAW2ZGM2</accession>
<keyword evidence="10" id="KW-0505">Motor protein</keyword>
<evidence type="ECO:0000256" key="3">
    <source>
        <dbReference type="ARBA" id="ARBA00022490"/>
    </source>
</evidence>
<proteinExistence type="inferred from homology"/>
<dbReference type="InterPro" id="IPR042219">
    <property type="entry name" value="AAA_lid_11_sf"/>
</dbReference>
<dbReference type="Gene3D" id="1.20.58.1120">
    <property type="match status" value="1"/>
</dbReference>
<dbReference type="InterPro" id="IPR035706">
    <property type="entry name" value="AAA_9"/>
</dbReference>
<dbReference type="FunFam" id="1.20.920.30:FF:000002">
    <property type="entry name" value="Dynein axonemal heavy chain 3"/>
    <property type="match status" value="1"/>
</dbReference>
<dbReference type="PANTHER" id="PTHR22878">
    <property type="entry name" value="DYNEIN HEAVY CHAIN 6, AXONEMAL-LIKE-RELATED"/>
    <property type="match status" value="1"/>
</dbReference>
<dbReference type="Gene3D" id="3.10.490.20">
    <property type="match status" value="1"/>
</dbReference>
<gene>
    <name evidence="15" type="ORF">AKO1_008769</name>
</gene>
<comment type="caution">
    <text evidence="15">The sequence shown here is derived from an EMBL/GenBank/DDBJ whole genome shotgun (WGS) entry which is preliminary data.</text>
</comment>
<evidence type="ECO:0000256" key="12">
    <source>
        <dbReference type="ARBA" id="ARBA00023273"/>
    </source>
</evidence>
<dbReference type="GO" id="GO:0030286">
    <property type="term" value="C:dynein complex"/>
    <property type="evidence" value="ECO:0007669"/>
    <property type="project" value="UniProtKB-KW"/>
</dbReference>
<dbReference type="InterPro" id="IPR041228">
    <property type="entry name" value="Dynein_C"/>
</dbReference>
<dbReference type="GO" id="GO:0005874">
    <property type="term" value="C:microtubule"/>
    <property type="evidence" value="ECO:0007669"/>
    <property type="project" value="UniProtKB-KW"/>
</dbReference>
<dbReference type="Gene3D" id="3.20.180.20">
    <property type="entry name" value="Dynein heavy chain, N-terminal domain 2"/>
    <property type="match status" value="1"/>
</dbReference>
<evidence type="ECO:0000256" key="8">
    <source>
        <dbReference type="ARBA" id="ARBA00023054"/>
    </source>
</evidence>
<dbReference type="Gene3D" id="3.40.50.300">
    <property type="entry name" value="P-loop containing nucleotide triphosphate hydrolases"/>
    <property type="match status" value="5"/>
</dbReference>
<sequence length="3666" mass="418275">MEVETVSNIGLLSTEDNEVIPLFRTEVLLRDEILVIMPSKNSFEKRVEKVITGFFDAIKIKRLLKKKEFEEYLEPVLNDRGEEVVLGDGPDVKLWITREESYEDLVKAIRETLSAAFRDVETYANTFDHLKNIFIENKRVNIEQLQNGDYPLDFFRNEMQKYKQQNELVEKMRTSKYKGIFFVDTSKLKQLFLPSPNSCLQAIHQVLPVLAREKNIALYRDLRNAVTKLQSPPSSVEEFVAYLQFVDKISADLENIEARFKNVSEIYKLMEDEKVNVPLKDKDEFSNGTVQTISTLRTSISLAEESKEDRINKFSVDLDRKFEDLRAEVQDIQQKSRDPMINDVHADVPTVIKYLTDLKNSMDDAARRSKELANYQEMFKITPESIDEIEQAEHEVHLKLKLWSSLQQWTDLVHDWRTTMFENIVTDTIKSQIDYYTLICLQVQKEINDNPVVPKLNKMVDEWRNILPVITDLKNNALKPRHWRLLDGIIDRNLSNENGKFELSVLFELNVLDPEKRRGIEEISQQASNEASLEELLKTIKDHWDTTTFDIVSHKEVMNIIGSVDDIITQLEDDRITVSTILSSRYVAAIKQQVEKWEEELKLIHDTIKEMITCQRKWLYLESVFSAPDIQSELKDDHKLFTSVDRFFKETMKKASESKLVHLLITNTPGIYDKFKQHNGHLEKIEKSLEDYLQEKRNAFARFYFLSNDDLLDILSKTKDPQAVQPHLQKCFEGIKSLQIEPTGAIKAMISREGEKVTFTSTTMKARPIVHEWLKEVEDNMVRTLKELTKQGVKDYENMPRDEFIKTTVAQVVWTVNQIFWCREVTRCLTSANPIKEMQMFLETSKHQLNELAAMTRSELTSTQRKVIQTLIIIEVHARDVVEQMIADGVSSVTDFGWLKQLRYYWENNCMVRQSNSEFTYGFEYGGIQSRLVITPLTDRVYMTLTGALHMKLGGSPSGPAGTGKTETVKDLAKALALQCVVYNCSEGVTYNMMTKFFSGIVQTGAWACFDEFNRINVEVLSVIATQLLLIQNALKANDASMFCLEDDKPLKIIKTCGVFITMNPGYAGRTELPDNLKALFRPVAVMMPDYRLIAEVTLFSEGYEKAKDLSRKMTQLYKLSNEQLSSQDHYDFGMRAMKSVLVMAGELKRANPDVQEEITLMRAMRDSNIPKFVKEDVSLFEAIVSDLFPNVCVPKQDYGELMIMLEKKITQEFNLQIVPCFVNKIIQLYDTLIVRHGVMLVGPTGGGKTSARDVLASSMNALSKEKTKTPFHAVQQYALNPKSITYGELYGVLDVNTTEWFDGLIPYFVRKAVRDTSADRKWLVFDGPVDTLWIESMNSVLDDSKLLCLDNAERIQLNDKISFVFEVQDLSVASPATVSRCGMVYIDPEDLGWAPFVKSWILKLHLLTSHKEFVQTLFDEYITNSLLFIRNHCKEDVETVDLALVTCLCDLFVAVMPNHAQLTGREDPYMKTMLQNLFTFSFVWSIGGNIVKENRQEFDKHCRDQLRNVCNMPLHGSVYDFCIDFDTNTFVEWSRMVPEFVYNPSIPFSQIMVPTVDTVRSSYMLRTLIKIEKPILFNGKTGVGKTSIVANTLAQDAESMGLELITIQFSAQTNSSRTQEMIETKLVPRKGVLRAPPGKKVVLFIDDLNMPQLEQFGAQPPIELLRQLLSYNGFYDVKDRANFPWKRVEDVTVVAACGPPGGGRNPTTPRLLRLFHVLNVPDLSEDSMFRIFHCILSGFLTNFNEEIQSVSKTLVKIAVDLFNRTLDQFKPIPACAHYTFNLRDLSKVFQGMLQVKPEAIKTIHGITKLWVHESMRSFHDRLINHTDRSHFADIVIELLRRYFKGVSNWSSEDLFGSKPVMFGSILNKDRYEEMPNIEMLPPALDEQLMLYNMEHSGAELDLVFFPDAAKHVSRIVRIISQPKGNALLVGVGGCGKQSLTRLAAFIAGFSTFEICLKKGYKLSDFRTDLQNLMRKAGVEGAPVLFLFSDSQIIDETFLEDINNLLNSGEVPNLFAQEDKDKIINELRPAAAEANINNSRDLIYDFFIQRVKSNLHIVLCMSPVGDAFRNRIRMFPSLVNCCTIDWFDEWPKEALKSVAERKFNKINVGSDQTKQSLIELAVYIHGSAAEITQRFLNEFKRHYYITPASYLSFIIFYEELLEKKRHELNESRDRLAKGLDILRSTNQTVDEMQKELESLQPVLKQKSIDVERIMREVAKGQQEAKDKRERIAQEEQIVSEKAKKADAIAREAAEKLADVEPTLEAAKKALDSVSKAEIAEIKKYNEPKEPVKVTLAAVLTLFNEKDTSWQNAKIIMSGADFVSRCKEFNLKDLNQRTVDKLKKDYVNTKNVHFQPSTVASTSLAAGSLCQWVRAMVSYFEVTRLVEPLHESLKKAKSDLDEMELILKAKQEELRVVEENLVTLNIHMKDTNDEAVELQQKTEQSERRLKTAQKLTVSLADEYNRWTLSVAELDKQISNLPGNIFLASAMIVYYGAFVASYRKELFEEWSHAIREKGVSLSEDCNIEKVVSDAVQIRDWNIEGLPTDLQSIQNAILVTLSRRWPLLIDPQGQANMWIKKLEKPNGLKVLKQSDSNYGKILEGAIRIGTPVLMEDVSEVIDPSLEPVLSKQVFRSQGRLVIKMGTSLVDYNPKFRFYMTTKLANPHYLPDICNKVTLINFTVTAKGLEDQLLGDVVRKLKKELEEEKDSLVLRVAEDSKTLSEVEALILNSLSKTSGTSILDDTVIIEQLDNSKFTANMVIKRVQQTEIAEKSLNQSREQFRSIAIRGSILYFVMADLAKIDPMYQYSLEYFKKLFNKCIDVTASDNIGVSQDQLLIELTNNITDSVYNNVCRGLFEKDKGIFSFLICTQILRNSGDITEIEWALLTRDASTLMVGAGTAIDNNVLAPWLNEQQWILLCLIDHYKIIPKFVDDVMLERNAWENFFADPEAFKKPLPLDYDSKIKPFHRLLLLKCFCEEKLLFGVTEFVRTELGDQFTRSPALDLDLALRDASASTPIVFILSQGADPTDMLQKFAANMKINLEIRSLGQGQDVVAKRLIEKGRKNERTWVLLQNCHLYVSFMPELEKIIAEFSSPTAVLAPDFRLWLTSMPSKDFPIPILQNSVKLTNEPPKGIQANLTRTYRAIEPSYIERFDVGNNHSMDNADSTTTPNTVVDADEDHPQPSQPAINKPIQEEMFPECSKALAFKKLLFGLSLFHATIQERKKFGPLGWTIQYEFNDSDLSVAQQWLKMFLEEQSTIPWDSLKYVIGEIVYGGRVTDPWDRRTLISILQRYFESDILKQDFSFAPSDTGAYTIPHGGSQGDYIKFIECLPYNDDPSIFSMHENANIVFQMQETSRMMGTVVSVQPRAATGASKGGGGNVASDQDVVSGIVQKILAQLPALLDKSEAGPTTFTRLENGSMHSLSTVLSHEMLRFNRLLIVMRSTLEELVKAIAGLVILSAELEKMFVSLLNNQVPELWAEVAYPSLKPLGLWIEDLKKRVLFMRNWLKNGVPSSYWISGFFFPQGFMTGVLQTFARRYKEPIDELSFRFVVLDPDAVDVEQAPEDGVYVYGMYMDGARWDAVKRTVIEANPGEMNSPLPMVHFLPEKNHKVADDVYECPLYKTSVRKGTLSSLGQSTNFVIAVELPTDKPPTHWVLQGAALLCQLDN</sequence>
<dbReference type="GO" id="GO:0005930">
    <property type="term" value="C:axoneme"/>
    <property type="evidence" value="ECO:0007669"/>
    <property type="project" value="UniProtKB-SubCell"/>
</dbReference>
<dbReference type="SUPFAM" id="SSF52540">
    <property type="entry name" value="P-loop containing nucleoside triphosphate hydrolases"/>
    <property type="match status" value="4"/>
</dbReference>
<organism evidence="15 16">
    <name type="scientific">Acrasis kona</name>
    <dbReference type="NCBI Taxonomy" id="1008807"/>
    <lineage>
        <taxon>Eukaryota</taxon>
        <taxon>Discoba</taxon>
        <taxon>Heterolobosea</taxon>
        <taxon>Tetramitia</taxon>
        <taxon>Eutetramitia</taxon>
        <taxon>Acrasidae</taxon>
        <taxon>Acrasis</taxon>
    </lineage>
</organism>
<dbReference type="Pfam" id="PF17852">
    <property type="entry name" value="Dynein_AAA_lid"/>
    <property type="match status" value="1"/>
</dbReference>
<keyword evidence="9" id="KW-0969">Cilium</keyword>
<keyword evidence="7" id="KW-0243">Dynein</keyword>
<dbReference type="Pfam" id="PF18198">
    <property type="entry name" value="AAA_lid_11"/>
    <property type="match status" value="1"/>
</dbReference>
<dbReference type="FunFam" id="3.40.50.300:FF:000362">
    <property type="entry name" value="Dynein, axonemal, heavy chain 6"/>
    <property type="match status" value="1"/>
</dbReference>
<dbReference type="Gene3D" id="1.10.8.710">
    <property type="match status" value="1"/>
</dbReference>
<evidence type="ECO:0000256" key="5">
    <source>
        <dbReference type="ARBA" id="ARBA00022741"/>
    </source>
</evidence>
<evidence type="ECO:0000256" key="7">
    <source>
        <dbReference type="ARBA" id="ARBA00023017"/>
    </source>
</evidence>
<evidence type="ECO:0000313" key="15">
    <source>
        <dbReference type="EMBL" id="KAL0488326.1"/>
    </source>
</evidence>
<dbReference type="InterPro" id="IPR026983">
    <property type="entry name" value="DHC"/>
</dbReference>
<feature type="coiled-coil region" evidence="13">
    <location>
        <begin position="2392"/>
        <end position="2454"/>
    </location>
</feature>
<feature type="coiled-coil region" evidence="13">
    <location>
        <begin position="2210"/>
        <end position="2237"/>
    </location>
</feature>
<keyword evidence="8 13" id="KW-0175">Coiled coil</keyword>
<dbReference type="GO" id="GO:0051959">
    <property type="term" value="F:dynein light intermediate chain binding"/>
    <property type="evidence" value="ECO:0007669"/>
    <property type="project" value="InterPro"/>
</dbReference>
<dbReference type="Gene3D" id="1.20.920.20">
    <property type="match status" value="1"/>
</dbReference>
<dbReference type="GO" id="GO:0008569">
    <property type="term" value="F:minus-end-directed microtubule motor activity"/>
    <property type="evidence" value="ECO:0007669"/>
    <property type="project" value="InterPro"/>
</dbReference>
<evidence type="ECO:0000256" key="6">
    <source>
        <dbReference type="ARBA" id="ARBA00022840"/>
    </source>
</evidence>
<keyword evidence="5" id="KW-0547">Nucleotide-binding</keyword>
<dbReference type="Gene3D" id="1.20.920.30">
    <property type="match status" value="1"/>
</dbReference>
<evidence type="ECO:0000256" key="11">
    <source>
        <dbReference type="ARBA" id="ARBA00023212"/>
    </source>
</evidence>
<dbReference type="InterPro" id="IPR042222">
    <property type="entry name" value="Dynein_2_N"/>
</dbReference>
<evidence type="ECO:0000256" key="1">
    <source>
        <dbReference type="ARBA" id="ARBA00004430"/>
    </source>
</evidence>
<evidence type="ECO:0000256" key="4">
    <source>
        <dbReference type="ARBA" id="ARBA00022701"/>
    </source>
</evidence>
<dbReference type="FunFam" id="1.20.920.20:FF:000001">
    <property type="entry name" value="dynein heavy chain 2, axonemal"/>
    <property type="match status" value="1"/>
</dbReference>
<dbReference type="Gene3D" id="1.10.8.1220">
    <property type="match status" value="1"/>
</dbReference>
<dbReference type="Gene3D" id="1.10.8.720">
    <property type="entry name" value="Region D6 of dynein motor"/>
    <property type="match status" value="1"/>
</dbReference>
<dbReference type="FunFam" id="1.20.58.1120:FF:000001">
    <property type="entry name" value="dynein heavy chain 2, axonemal"/>
    <property type="match status" value="1"/>
</dbReference>
<evidence type="ECO:0000256" key="9">
    <source>
        <dbReference type="ARBA" id="ARBA00023069"/>
    </source>
</evidence>
<reference evidence="15 16" key="1">
    <citation type="submission" date="2024-03" db="EMBL/GenBank/DDBJ databases">
        <title>The Acrasis kona genome and developmental transcriptomes reveal deep origins of eukaryotic multicellular pathways.</title>
        <authorList>
            <person name="Sheikh S."/>
            <person name="Fu C.-J."/>
            <person name="Brown M.W."/>
            <person name="Baldauf S.L."/>
        </authorList>
    </citation>
    <scope>NUCLEOTIDE SEQUENCE [LARGE SCALE GENOMIC DNA]</scope>
    <source>
        <strain evidence="15 16">ATCC MYA-3509</strain>
    </source>
</reference>
<dbReference type="InterPro" id="IPR043160">
    <property type="entry name" value="Dynein_C_barrel"/>
</dbReference>
<dbReference type="Pfam" id="PF12777">
    <property type="entry name" value="MT"/>
    <property type="match status" value="1"/>
</dbReference>
<dbReference type="CDD" id="cd00009">
    <property type="entry name" value="AAA"/>
    <property type="match status" value="1"/>
</dbReference>
<dbReference type="FunFam" id="3.20.180.20:FF:000003">
    <property type="entry name" value="Dynein heavy chain 12, axonemal"/>
    <property type="match status" value="1"/>
</dbReference>
<keyword evidence="11" id="KW-0206">Cytoskeleton</keyword>
<dbReference type="FunFam" id="3.40.50.300:FF:000063">
    <property type="entry name" value="dynein heavy chain 6, axonemal"/>
    <property type="match status" value="1"/>
</dbReference>
<dbReference type="FunFam" id="1.10.8.710:FF:000004">
    <property type="entry name" value="Dynein axonemal heavy chain 6"/>
    <property type="match status" value="1"/>
</dbReference>
<dbReference type="InterPro" id="IPR003593">
    <property type="entry name" value="AAA+_ATPase"/>
</dbReference>
<dbReference type="Pfam" id="PF12775">
    <property type="entry name" value="AAA_7"/>
    <property type="match status" value="1"/>
</dbReference>
<evidence type="ECO:0000256" key="13">
    <source>
        <dbReference type="SAM" id="Coils"/>
    </source>
</evidence>
<dbReference type="EMBL" id="JAOPGA020001434">
    <property type="protein sequence ID" value="KAL0488326.1"/>
    <property type="molecule type" value="Genomic_DNA"/>
</dbReference>
<dbReference type="InterPro" id="IPR041466">
    <property type="entry name" value="Dynein_AAA5_ext"/>
</dbReference>
<dbReference type="Pfam" id="PF12781">
    <property type="entry name" value="AAA_9"/>
    <property type="match status" value="1"/>
</dbReference>
<dbReference type="Gene3D" id="1.20.140.100">
    <property type="entry name" value="Dynein heavy chain, N-terminal domain 2"/>
    <property type="match status" value="1"/>
</dbReference>
<dbReference type="FunFam" id="3.40.50.300:FF:001145">
    <property type="entry name" value="Putative dynein heavy chain"/>
    <property type="match status" value="1"/>
</dbReference>
<keyword evidence="4" id="KW-0493">Microtubule</keyword>
<dbReference type="InterPro" id="IPR027417">
    <property type="entry name" value="P-loop_NTPase"/>
</dbReference>
<dbReference type="GO" id="GO:0005524">
    <property type="term" value="F:ATP binding"/>
    <property type="evidence" value="ECO:0007669"/>
    <property type="project" value="UniProtKB-KW"/>
</dbReference>
<evidence type="ECO:0000313" key="16">
    <source>
        <dbReference type="Proteomes" id="UP001431209"/>
    </source>
</evidence>
<dbReference type="Pfam" id="PF18199">
    <property type="entry name" value="Dynein_C"/>
    <property type="match status" value="1"/>
</dbReference>
<dbReference type="Gene3D" id="6.10.140.1060">
    <property type="match status" value="1"/>
</dbReference>